<dbReference type="EMBL" id="JBHTNH010000028">
    <property type="protein sequence ID" value="MFD1362727.1"/>
    <property type="molecule type" value="Genomic_DNA"/>
</dbReference>
<evidence type="ECO:0000313" key="3">
    <source>
        <dbReference type="EMBL" id="MFD1362727.1"/>
    </source>
</evidence>
<sequence length="220" mass="25289">MKQIKKRLKSQEGAVLPFFAMSSIVMLLIVLLILDIGNTHIIQSDAYKAADAAALAGATQADAHELVDYEQHAYKEPVFREEPVYNYECGYFTGDEWECERIPAYTEKVFDHWKYIEEPPTRTIVDKWAEIRPKDAKELARQLFNKNAQSSTLAKEQEEDGGNLNFNAYLSDPDKITTEVDMNVTYDYFPFFSEGLFSEDVPNDVDIHKEAEGWAKVNEW</sequence>
<dbReference type="RefSeq" id="WP_382401558.1">
    <property type="nucleotide sequence ID" value="NZ_JBHTNH010000028.1"/>
</dbReference>
<dbReference type="InterPro" id="IPR028087">
    <property type="entry name" value="Tad_N"/>
</dbReference>
<keyword evidence="1" id="KW-0812">Transmembrane</keyword>
<feature type="domain" description="Putative Flp pilus-assembly TadG-like N-terminal" evidence="2">
    <location>
        <begin position="13"/>
        <end position="59"/>
    </location>
</feature>
<proteinExistence type="predicted"/>
<comment type="caution">
    <text evidence="3">The sequence shown here is derived from an EMBL/GenBank/DDBJ whole genome shotgun (WGS) entry which is preliminary data.</text>
</comment>
<dbReference type="Pfam" id="PF13400">
    <property type="entry name" value="Tad"/>
    <property type="match status" value="1"/>
</dbReference>
<keyword evidence="1" id="KW-0472">Membrane</keyword>
<keyword evidence="4" id="KW-1185">Reference proteome</keyword>
<evidence type="ECO:0000313" key="4">
    <source>
        <dbReference type="Proteomes" id="UP001597178"/>
    </source>
</evidence>
<gene>
    <name evidence="3" type="ORF">ACFQ4A_13790</name>
</gene>
<evidence type="ECO:0000256" key="1">
    <source>
        <dbReference type="SAM" id="Phobius"/>
    </source>
</evidence>
<accession>A0ABW3ZY25</accession>
<dbReference type="Proteomes" id="UP001597178">
    <property type="component" value="Unassembled WGS sequence"/>
</dbReference>
<feature type="transmembrane region" description="Helical" evidence="1">
    <location>
        <begin position="12"/>
        <end position="34"/>
    </location>
</feature>
<evidence type="ECO:0000259" key="2">
    <source>
        <dbReference type="Pfam" id="PF13400"/>
    </source>
</evidence>
<organism evidence="3 4">
    <name type="scientific">Lentibacillus salinarum</name>
    <dbReference type="NCBI Taxonomy" id="446820"/>
    <lineage>
        <taxon>Bacteria</taxon>
        <taxon>Bacillati</taxon>
        <taxon>Bacillota</taxon>
        <taxon>Bacilli</taxon>
        <taxon>Bacillales</taxon>
        <taxon>Bacillaceae</taxon>
        <taxon>Lentibacillus</taxon>
    </lineage>
</organism>
<reference evidence="4" key="1">
    <citation type="journal article" date="2019" name="Int. J. Syst. Evol. Microbiol.">
        <title>The Global Catalogue of Microorganisms (GCM) 10K type strain sequencing project: providing services to taxonomists for standard genome sequencing and annotation.</title>
        <authorList>
            <consortium name="The Broad Institute Genomics Platform"/>
            <consortium name="The Broad Institute Genome Sequencing Center for Infectious Disease"/>
            <person name="Wu L."/>
            <person name="Ma J."/>
        </authorList>
    </citation>
    <scope>NUCLEOTIDE SEQUENCE [LARGE SCALE GENOMIC DNA]</scope>
    <source>
        <strain evidence="4">CCUG 54822</strain>
    </source>
</reference>
<name>A0ABW3ZY25_9BACI</name>
<protein>
    <submittedName>
        <fullName evidence="3">Pilus assembly protein TadG-related protein</fullName>
    </submittedName>
</protein>
<keyword evidence="1" id="KW-1133">Transmembrane helix</keyword>